<evidence type="ECO:0000259" key="2">
    <source>
        <dbReference type="PROSITE" id="PS50943"/>
    </source>
</evidence>
<accession>A0A1I3REJ8</accession>
<dbReference type="Proteomes" id="UP000242763">
    <property type="component" value="Unassembled WGS sequence"/>
</dbReference>
<sequence>MQDTNDSETFAFGPHLRTLRRNASLTLKAVAERAGLAVSTISKIENDRMSPTYDVLLKLAKGLGVDLVTLMAGGERAVSDAPAGRLDVTRSSERNAYPTGVYVYEPFAMRLTNRLMDPTLVRVTARSRDEFPDLVRHPGEECVFVLTGAVELHLEFYAPIRLEAGDSVYFDGRMGHAYISVSEDDAQILNICAGVGEQGIGQLTNGMLTELND</sequence>
<dbReference type="GO" id="GO:0003677">
    <property type="term" value="F:DNA binding"/>
    <property type="evidence" value="ECO:0007669"/>
    <property type="project" value="UniProtKB-KW"/>
</dbReference>
<dbReference type="GO" id="GO:0003700">
    <property type="term" value="F:DNA-binding transcription factor activity"/>
    <property type="evidence" value="ECO:0007669"/>
    <property type="project" value="TreeGrafter"/>
</dbReference>
<dbReference type="InterPro" id="IPR001387">
    <property type="entry name" value="Cro/C1-type_HTH"/>
</dbReference>
<feature type="domain" description="HTH cro/C1-type" evidence="2">
    <location>
        <begin position="16"/>
        <end position="70"/>
    </location>
</feature>
<dbReference type="InterPro" id="IPR010982">
    <property type="entry name" value="Lambda_DNA-bd_dom_sf"/>
</dbReference>
<dbReference type="SUPFAM" id="SSF47413">
    <property type="entry name" value="lambda repressor-like DNA-binding domains"/>
    <property type="match status" value="1"/>
</dbReference>
<dbReference type="STRING" id="1121003.SAMN03080618_02999"/>
<dbReference type="RefSeq" id="WP_091523948.1">
    <property type="nucleotide sequence ID" value="NZ_FORF01000019.1"/>
</dbReference>
<dbReference type="PANTHER" id="PTHR46797:SF20">
    <property type="entry name" value="BLR4304 PROTEIN"/>
    <property type="match status" value="1"/>
</dbReference>
<dbReference type="SMART" id="SM00530">
    <property type="entry name" value="HTH_XRE"/>
    <property type="match status" value="1"/>
</dbReference>
<evidence type="ECO:0000256" key="1">
    <source>
        <dbReference type="ARBA" id="ARBA00023125"/>
    </source>
</evidence>
<dbReference type="AlphaFoldDB" id="A0A1I3REJ8"/>
<dbReference type="EMBL" id="FORF01000019">
    <property type="protein sequence ID" value="SFJ44685.1"/>
    <property type="molecule type" value="Genomic_DNA"/>
</dbReference>
<evidence type="ECO:0000313" key="3">
    <source>
        <dbReference type="EMBL" id="SFJ44685.1"/>
    </source>
</evidence>
<organism evidence="3 4">
    <name type="scientific">Aquamicrobium aerolatum DSM 21857</name>
    <dbReference type="NCBI Taxonomy" id="1121003"/>
    <lineage>
        <taxon>Bacteria</taxon>
        <taxon>Pseudomonadati</taxon>
        <taxon>Pseudomonadota</taxon>
        <taxon>Alphaproteobacteria</taxon>
        <taxon>Hyphomicrobiales</taxon>
        <taxon>Phyllobacteriaceae</taxon>
        <taxon>Aerobium</taxon>
    </lineage>
</organism>
<dbReference type="Gene3D" id="1.10.260.40">
    <property type="entry name" value="lambda repressor-like DNA-binding domains"/>
    <property type="match status" value="1"/>
</dbReference>
<dbReference type="Pfam" id="PF07883">
    <property type="entry name" value="Cupin_2"/>
    <property type="match status" value="1"/>
</dbReference>
<dbReference type="InterPro" id="IPR013096">
    <property type="entry name" value="Cupin_2"/>
</dbReference>
<dbReference type="InterPro" id="IPR011051">
    <property type="entry name" value="RmlC_Cupin_sf"/>
</dbReference>
<evidence type="ECO:0000313" key="4">
    <source>
        <dbReference type="Proteomes" id="UP000242763"/>
    </source>
</evidence>
<dbReference type="OrthoDB" id="9814751at2"/>
<proteinExistence type="predicted"/>
<protein>
    <submittedName>
        <fullName evidence="3">Transcriptional regulator, XRE family with cupin sensor</fullName>
    </submittedName>
</protein>
<dbReference type="Pfam" id="PF01381">
    <property type="entry name" value="HTH_3"/>
    <property type="match status" value="1"/>
</dbReference>
<dbReference type="InterPro" id="IPR050807">
    <property type="entry name" value="TransReg_Diox_bact_type"/>
</dbReference>
<name>A0A1I3REJ8_9HYPH</name>
<keyword evidence="4" id="KW-1185">Reference proteome</keyword>
<dbReference type="InterPro" id="IPR014710">
    <property type="entry name" value="RmlC-like_jellyroll"/>
</dbReference>
<dbReference type="GO" id="GO:0005829">
    <property type="term" value="C:cytosol"/>
    <property type="evidence" value="ECO:0007669"/>
    <property type="project" value="TreeGrafter"/>
</dbReference>
<dbReference type="PANTHER" id="PTHR46797">
    <property type="entry name" value="HTH-TYPE TRANSCRIPTIONAL REGULATOR"/>
    <property type="match status" value="1"/>
</dbReference>
<dbReference type="Gene3D" id="2.60.120.10">
    <property type="entry name" value="Jelly Rolls"/>
    <property type="match status" value="1"/>
</dbReference>
<gene>
    <name evidence="3" type="ORF">SAMN03080618_02999</name>
</gene>
<dbReference type="CDD" id="cd00093">
    <property type="entry name" value="HTH_XRE"/>
    <property type="match status" value="1"/>
</dbReference>
<dbReference type="PROSITE" id="PS50943">
    <property type="entry name" value="HTH_CROC1"/>
    <property type="match status" value="1"/>
</dbReference>
<dbReference type="SUPFAM" id="SSF51182">
    <property type="entry name" value="RmlC-like cupins"/>
    <property type="match status" value="1"/>
</dbReference>
<keyword evidence="1" id="KW-0238">DNA-binding</keyword>
<dbReference type="CDD" id="cd02209">
    <property type="entry name" value="cupin_XRE_C"/>
    <property type="match status" value="1"/>
</dbReference>
<reference evidence="4" key="1">
    <citation type="submission" date="2016-10" db="EMBL/GenBank/DDBJ databases">
        <authorList>
            <person name="Varghese N."/>
            <person name="Submissions S."/>
        </authorList>
    </citation>
    <scope>NUCLEOTIDE SEQUENCE [LARGE SCALE GENOMIC DNA]</scope>
    <source>
        <strain evidence="4">DSM 21857</strain>
    </source>
</reference>